<sequence length="274" mass="29094">MSLHWTYLTLCLLVVALRVAGQTSNVTSCVTDYAWHYGSQEEADFERMWRMSRTDIPELDDMESELCERRDRQIGNNFNPIVARQVLTGSPAPTASISVATPASSSSTSTSSSPTNTPTPTPQADAGGSSKKSNAGAIAGGVIGGLVVIALICLFILWKVMRKRRNAVQRDFSFDSSALVSGPPVQQQVTGSTGITYSSPDGPSPIPYGGQSVYAPSEHHGAYPLSPTASSAMYTSPPPGRRSLESISPSMVQLGGYQPQATQSRGYRGAAELS</sequence>
<keyword evidence="7" id="KW-0732">Signal</keyword>
<evidence type="ECO:0000313" key="8">
    <source>
        <dbReference type="EMBL" id="PPQ89160.1"/>
    </source>
</evidence>
<evidence type="ECO:0000256" key="1">
    <source>
        <dbReference type="ARBA" id="ARBA00004167"/>
    </source>
</evidence>
<feature type="compositionally biased region" description="Low complexity" evidence="5">
    <location>
        <begin position="94"/>
        <end position="118"/>
    </location>
</feature>
<dbReference type="InParanoid" id="A0A409XEH2"/>
<comment type="caution">
    <text evidence="8">The sequence shown here is derived from an EMBL/GenBank/DDBJ whole genome shotgun (WGS) entry which is preliminary data.</text>
</comment>
<evidence type="ECO:0000313" key="9">
    <source>
        <dbReference type="Proteomes" id="UP000283269"/>
    </source>
</evidence>
<reference evidence="8 9" key="1">
    <citation type="journal article" date="2018" name="Evol. Lett.">
        <title>Horizontal gene cluster transfer increased hallucinogenic mushroom diversity.</title>
        <authorList>
            <person name="Reynolds H.T."/>
            <person name="Vijayakumar V."/>
            <person name="Gluck-Thaler E."/>
            <person name="Korotkin H.B."/>
            <person name="Matheny P.B."/>
            <person name="Slot J.C."/>
        </authorList>
    </citation>
    <scope>NUCLEOTIDE SEQUENCE [LARGE SCALE GENOMIC DNA]</scope>
    <source>
        <strain evidence="8 9">2631</strain>
    </source>
</reference>
<evidence type="ECO:0000256" key="5">
    <source>
        <dbReference type="SAM" id="MobiDB-lite"/>
    </source>
</evidence>
<dbReference type="EMBL" id="NHYD01001946">
    <property type="protein sequence ID" value="PPQ89160.1"/>
    <property type="molecule type" value="Genomic_DNA"/>
</dbReference>
<keyword evidence="3 6" id="KW-1133">Transmembrane helix</keyword>
<feature type="region of interest" description="Disordered" evidence="5">
    <location>
        <begin position="226"/>
        <end position="274"/>
    </location>
</feature>
<feature type="region of interest" description="Disordered" evidence="5">
    <location>
        <begin position="94"/>
        <end position="133"/>
    </location>
</feature>
<evidence type="ECO:0000256" key="6">
    <source>
        <dbReference type="SAM" id="Phobius"/>
    </source>
</evidence>
<dbReference type="OrthoDB" id="2576311at2759"/>
<feature type="region of interest" description="Disordered" evidence="5">
    <location>
        <begin position="177"/>
        <end position="213"/>
    </location>
</feature>
<feature type="transmembrane region" description="Helical" evidence="6">
    <location>
        <begin position="137"/>
        <end position="158"/>
    </location>
</feature>
<dbReference type="GO" id="GO:0016020">
    <property type="term" value="C:membrane"/>
    <property type="evidence" value="ECO:0007669"/>
    <property type="project" value="UniProtKB-SubCell"/>
</dbReference>
<proteinExistence type="predicted"/>
<dbReference type="Proteomes" id="UP000283269">
    <property type="component" value="Unassembled WGS sequence"/>
</dbReference>
<keyword evidence="9" id="KW-1185">Reference proteome</keyword>
<name>A0A409XEH2_PSICY</name>
<accession>A0A409XEH2</accession>
<keyword evidence="2 6" id="KW-0812">Transmembrane</keyword>
<evidence type="ECO:0000256" key="7">
    <source>
        <dbReference type="SAM" id="SignalP"/>
    </source>
</evidence>
<feature type="chain" id="PRO_5019062739" description="Mid2 domain-containing protein" evidence="7">
    <location>
        <begin position="22"/>
        <end position="274"/>
    </location>
</feature>
<evidence type="ECO:0000256" key="2">
    <source>
        <dbReference type="ARBA" id="ARBA00022692"/>
    </source>
</evidence>
<dbReference type="PANTHER" id="PTHR15549">
    <property type="entry name" value="PAIRED IMMUNOGLOBULIN-LIKE TYPE 2 RECEPTOR"/>
    <property type="match status" value="1"/>
</dbReference>
<keyword evidence="4 6" id="KW-0472">Membrane</keyword>
<dbReference type="GO" id="GO:0071944">
    <property type="term" value="C:cell periphery"/>
    <property type="evidence" value="ECO:0007669"/>
    <property type="project" value="UniProtKB-ARBA"/>
</dbReference>
<organism evidence="8 9">
    <name type="scientific">Psilocybe cyanescens</name>
    <dbReference type="NCBI Taxonomy" id="93625"/>
    <lineage>
        <taxon>Eukaryota</taxon>
        <taxon>Fungi</taxon>
        <taxon>Dikarya</taxon>
        <taxon>Basidiomycota</taxon>
        <taxon>Agaricomycotina</taxon>
        <taxon>Agaricomycetes</taxon>
        <taxon>Agaricomycetidae</taxon>
        <taxon>Agaricales</taxon>
        <taxon>Agaricineae</taxon>
        <taxon>Strophariaceae</taxon>
        <taxon>Psilocybe</taxon>
    </lineage>
</organism>
<dbReference type="InterPro" id="IPR051694">
    <property type="entry name" value="Immunoregulatory_rcpt-like"/>
</dbReference>
<evidence type="ECO:0000256" key="3">
    <source>
        <dbReference type="ARBA" id="ARBA00022989"/>
    </source>
</evidence>
<evidence type="ECO:0000256" key="4">
    <source>
        <dbReference type="ARBA" id="ARBA00023136"/>
    </source>
</evidence>
<dbReference type="AlphaFoldDB" id="A0A409XEH2"/>
<feature type="signal peptide" evidence="7">
    <location>
        <begin position="1"/>
        <end position="21"/>
    </location>
</feature>
<comment type="subcellular location">
    <subcellularLocation>
        <location evidence="1">Membrane</location>
        <topology evidence="1">Single-pass membrane protein</topology>
    </subcellularLocation>
</comment>
<feature type="compositionally biased region" description="Polar residues" evidence="5">
    <location>
        <begin position="177"/>
        <end position="201"/>
    </location>
</feature>
<evidence type="ECO:0008006" key="10">
    <source>
        <dbReference type="Google" id="ProtNLM"/>
    </source>
</evidence>
<protein>
    <recommendedName>
        <fullName evidence="10">Mid2 domain-containing protein</fullName>
    </recommendedName>
</protein>
<dbReference type="STRING" id="93625.A0A409XEH2"/>
<gene>
    <name evidence="8" type="ORF">CVT25_006532</name>
</gene>